<gene>
    <name evidence="1" type="ORF">MSEDJ_27600</name>
</gene>
<dbReference type="Proteomes" id="UP000467193">
    <property type="component" value="Chromosome"/>
</dbReference>
<accession>A0A7I7QQS6</accession>
<reference evidence="1 2" key="1">
    <citation type="journal article" date="2019" name="Emerg. Microbes Infect.">
        <title>Comprehensive subspecies identification of 175 nontuberculous mycobacteria species based on 7547 genomic profiles.</title>
        <authorList>
            <person name="Matsumoto Y."/>
            <person name="Kinjo T."/>
            <person name="Motooka D."/>
            <person name="Nabeya D."/>
            <person name="Jung N."/>
            <person name="Uechi K."/>
            <person name="Horii T."/>
            <person name="Iida T."/>
            <person name="Fujita J."/>
            <person name="Nakamura S."/>
        </authorList>
    </citation>
    <scope>NUCLEOTIDE SEQUENCE [LARGE SCALE GENOMIC DNA]</scope>
    <source>
        <strain evidence="1 2">JCM 17899</strain>
    </source>
</reference>
<sequence length="97" mass="10599">MDENDLSDAVVEAMTHTAVPHVDSARLIAVHGGVEGRKLAAAVLHLVQEANAMPIEWGDKTLVQGVNDVMSRYRAMHPGLSADALREIGRCVAWNWR</sequence>
<keyword evidence="2" id="KW-1185">Reference proteome</keyword>
<dbReference type="KEGG" id="msei:MSEDJ_27600"/>
<protein>
    <submittedName>
        <fullName evidence="1">Uncharacterized protein</fullName>
    </submittedName>
</protein>
<evidence type="ECO:0000313" key="2">
    <source>
        <dbReference type="Proteomes" id="UP000467193"/>
    </source>
</evidence>
<proteinExistence type="predicted"/>
<dbReference type="RefSeq" id="WP_163797542.1">
    <property type="nucleotide sequence ID" value="NZ_AP022588.1"/>
</dbReference>
<dbReference type="AlphaFoldDB" id="A0A7I7QQS6"/>
<evidence type="ECO:0000313" key="1">
    <source>
        <dbReference type="EMBL" id="BBY28664.1"/>
    </source>
</evidence>
<organism evidence="1 2">
    <name type="scientific">Mycolicibacterium sediminis</name>
    <dbReference type="NCBI Taxonomy" id="1286180"/>
    <lineage>
        <taxon>Bacteria</taxon>
        <taxon>Bacillati</taxon>
        <taxon>Actinomycetota</taxon>
        <taxon>Actinomycetes</taxon>
        <taxon>Mycobacteriales</taxon>
        <taxon>Mycobacteriaceae</taxon>
        <taxon>Mycolicibacterium</taxon>
    </lineage>
</organism>
<name>A0A7I7QQS6_9MYCO</name>
<dbReference type="EMBL" id="AP022588">
    <property type="protein sequence ID" value="BBY28664.1"/>
    <property type="molecule type" value="Genomic_DNA"/>
</dbReference>